<evidence type="ECO:0000256" key="3">
    <source>
        <dbReference type="PIRSR" id="PIRSR607760-2"/>
    </source>
</evidence>
<sequence length="298" mass="33007">MYLRIDRLQIELPRVTDPDPDAAAAVQELFGGRFGEMSTLMNYTMQSFNFRQKKALRPYYSLIANIAAEELGHIELVANTVNLLLEGSVDDRPPTEAPLAGGTAKRNSHFSILTGRTALATNSMGAPWQGDYVFNSGDLVLDLLHNFFLENGARMHKLRVYEMTTHPVAREMIGYLLVRGGVHALSYALALETLTGVEVKKLLPIPKISDESIPEAKKYRDHGLHRRLYRFSPDDYREIAALWNGEHPDGGTLDVVDGPPEGGEIPDLAAIPNAFAPGYHPEELAEIAAAIMKRSTRL</sequence>
<gene>
    <name evidence="4" type="ORF">KM312_11485</name>
</gene>
<organism evidence="4 5">
    <name type="scientific">Hydrogenibacillus schlegelii</name>
    <name type="common">Bacillus schlegelii</name>
    <dbReference type="NCBI Taxonomy" id="1484"/>
    <lineage>
        <taxon>Bacteria</taxon>
        <taxon>Bacillati</taxon>
        <taxon>Bacillota</taxon>
        <taxon>Bacilli</taxon>
        <taxon>Bacillales</taxon>
        <taxon>Bacillales Family X. Incertae Sedis</taxon>
        <taxon>Hydrogenibacillus</taxon>
    </lineage>
</organism>
<dbReference type="GO" id="GO:0046872">
    <property type="term" value="F:metal ion binding"/>
    <property type="evidence" value="ECO:0007669"/>
    <property type="project" value="UniProtKB-KW"/>
</dbReference>
<dbReference type="InterPro" id="IPR039377">
    <property type="entry name" value="Mn_catalase_dom"/>
</dbReference>
<dbReference type="AlphaFoldDB" id="A0A947CZD2"/>
<feature type="binding site" evidence="2">
    <location>
        <position position="36"/>
    </location>
    <ligand>
        <name>Mn(2+)</name>
        <dbReference type="ChEBI" id="CHEBI:29035"/>
        <label>1</label>
    </ligand>
</feature>
<evidence type="ECO:0000313" key="5">
    <source>
        <dbReference type="Proteomes" id="UP000748108"/>
    </source>
</evidence>
<feature type="binding site" evidence="3">
    <location>
        <position position="232"/>
    </location>
    <ligand>
        <name>Ca(2+)</name>
        <dbReference type="ChEBI" id="CHEBI:29108"/>
    </ligand>
</feature>
<evidence type="ECO:0000256" key="1">
    <source>
        <dbReference type="ARBA" id="ARBA00007644"/>
    </source>
</evidence>
<dbReference type="Pfam" id="PF05067">
    <property type="entry name" value="Mn_catalase"/>
    <property type="match status" value="1"/>
</dbReference>
<feature type="binding site" evidence="2">
    <location>
        <position position="150"/>
    </location>
    <ligand>
        <name>Mn(2+)</name>
        <dbReference type="ChEBI" id="CHEBI:29035"/>
        <label>1</label>
    </ligand>
</feature>
<dbReference type="EMBL" id="JAHHQF010000083">
    <property type="protein sequence ID" value="MBT9283242.1"/>
    <property type="molecule type" value="Genomic_DNA"/>
</dbReference>
<proteinExistence type="inferred from homology"/>
<comment type="caution">
    <text evidence="4">The sequence shown here is derived from an EMBL/GenBank/DDBJ whole genome shotgun (WGS) entry which is preliminary data.</text>
</comment>
<dbReference type="CDD" id="cd01051">
    <property type="entry name" value="Mn_catalase"/>
    <property type="match status" value="1"/>
</dbReference>
<reference evidence="4" key="1">
    <citation type="journal article" date="2021" name="Microbiology">
        <title>Metagenomic Analysis of the Microbial Community in the Underground Coal Fire Area (Kemerovo Region, Russia) Revealed Predominance of Thermophilic Members of the Phyla Deinococcus-thermus, Aquificae, and Firmicutes.</title>
        <authorList>
            <person name="Kadnikov V."/>
            <person name="Mardanov A.V."/>
            <person name="Beletsky A.V."/>
            <person name="Karnachuk O.V."/>
            <person name="Ravin N.V."/>
        </authorList>
    </citation>
    <scope>NUCLEOTIDE SEQUENCE</scope>
    <source>
        <strain evidence="4">RBS10-49</strain>
    </source>
</reference>
<keyword evidence="2" id="KW-0479">Metal-binding</keyword>
<comment type="cofactor">
    <cofactor evidence="2">
        <name>Mn(2+)</name>
        <dbReference type="ChEBI" id="CHEBI:29035"/>
    </cofactor>
    <text evidence="2">Binds 2 manganese ions per subunit.</text>
</comment>
<evidence type="ECO:0000256" key="2">
    <source>
        <dbReference type="PIRSR" id="PIRSR607760-1"/>
    </source>
</evidence>
<dbReference type="SUPFAM" id="SSF47240">
    <property type="entry name" value="Ferritin-like"/>
    <property type="match status" value="1"/>
</dbReference>
<keyword evidence="3" id="KW-0106">Calcium</keyword>
<evidence type="ECO:0000313" key="4">
    <source>
        <dbReference type="EMBL" id="MBT9283242.1"/>
    </source>
</evidence>
<dbReference type="InterPro" id="IPR009078">
    <property type="entry name" value="Ferritin-like_SF"/>
</dbReference>
<accession>A0A947CZD2</accession>
<dbReference type="InterPro" id="IPR007760">
    <property type="entry name" value="Mn_catalase"/>
</dbReference>
<dbReference type="Proteomes" id="UP000748108">
    <property type="component" value="Unassembled WGS sequence"/>
</dbReference>
<dbReference type="Gene3D" id="1.20.1260.10">
    <property type="match status" value="1"/>
</dbReference>
<comment type="cofactor">
    <cofactor evidence="3">
        <name>Ca(2+)</name>
        <dbReference type="ChEBI" id="CHEBI:29108"/>
    </cofactor>
    <text evidence="3">Binds 1 Ca(2+) ion per subunit.</text>
</comment>
<dbReference type="InterPro" id="IPR012347">
    <property type="entry name" value="Ferritin-like"/>
</dbReference>
<feature type="binding site" evidence="2">
    <location>
        <position position="183"/>
    </location>
    <ligand>
        <name>Mn(2+)</name>
        <dbReference type="ChEBI" id="CHEBI:29035"/>
        <label>1</label>
    </ligand>
</feature>
<feature type="binding site" evidence="2">
    <location>
        <position position="70"/>
    </location>
    <ligand>
        <name>Mn(2+)</name>
        <dbReference type="ChEBI" id="CHEBI:29035"/>
        <label>1</label>
    </ligand>
</feature>
<keyword evidence="2" id="KW-0464">Manganese</keyword>
<protein>
    <submittedName>
        <fullName evidence="4">Manganese catalase family protein</fullName>
    </submittedName>
</protein>
<name>A0A947CZD2_HYDSH</name>
<comment type="similarity">
    <text evidence="1">Belongs to the manganese catalase family.</text>
</comment>
<feature type="binding site" evidence="2">
    <location>
        <position position="73"/>
    </location>
    <ligand>
        <name>Mn(2+)</name>
        <dbReference type="ChEBI" id="CHEBI:29035"/>
        <label>1</label>
    </ligand>
</feature>